<evidence type="ECO:0000313" key="1">
    <source>
        <dbReference type="EMBL" id="TDO33514.1"/>
    </source>
</evidence>
<keyword evidence="2" id="KW-1185">Reference proteome</keyword>
<gene>
    <name evidence="1" type="ORF">EV643_13249</name>
</gene>
<accession>A0A4R6JCL4</accession>
<sequence length="91" mass="10562">MLEFWPDYGPGPLWTDDGKPVDLRSLDLSADLIEQLEAWNSRYAEHKIPLGGLGDARWLNEGRNLLRRTRDALKPDYQVVVTEPWWEVDPT</sequence>
<protein>
    <submittedName>
        <fullName evidence="1">Uncharacterized protein</fullName>
    </submittedName>
</protein>
<organism evidence="1 2">
    <name type="scientific">Kribbella caucasensis</name>
    <dbReference type="NCBI Taxonomy" id="2512215"/>
    <lineage>
        <taxon>Bacteria</taxon>
        <taxon>Bacillati</taxon>
        <taxon>Actinomycetota</taxon>
        <taxon>Actinomycetes</taxon>
        <taxon>Propionibacteriales</taxon>
        <taxon>Kribbellaceae</taxon>
        <taxon>Kribbella</taxon>
    </lineage>
</organism>
<name>A0A4R6JCL4_9ACTN</name>
<dbReference type="Proteomes" id="UP000295388">
    <property type="component" value="Unassembled WGS sequence"/>
</dbReference>
<dbReference type="EMBL" id="SNWQ01000032">
    <property type="protein sequence ID" value="TDO33514.1"/>
    <property type="molecule type" value="Genomic_DNA"/>
</dbReference>
<evidence type="ECO:0000313" key="2">
    <source>
        <dbReference type="Proteomes" id="UP000295388"/>
    </source>
</evidence>
<proteinExistence type="predicted"/>
<comment type="caution">
    <text evidence="1">The sequence shown here is derived from an EMBL/GenBank/DDBJ whole genome shotgun (WGS) entry which is preliminary data.</text>
</comment>
<dbReference type="AlphaFoldDB" id="A0A4R6JCL4"/>
<reference evidence="1 2" key="1">
    <citation type="submission" date="2019-03" db="EMBL/GenBank/DDBJ databases">
        <title>Genomic Encyclopedia of Type Strains, Phase III (KMG-III): the genomes of soil and plant-associated and newly described type strains.</title>
        <authorList>
            <person name="Whitman W."/>
        </authorList>
    </citation>
    <scope>NUCLEOTIDE SEQUENCE [LARGE SCALE GENOMIC DNA]</scope>
    <source>
        <strain evidence="1 2">VKM Ac-2527</strain>
    </source>
</reference>